<evidence type="ECO:0000313" key="2">
    <source>
        <dbReference type="EMBL" id="CUH38821.1"/>
    </source>
</evidence>
<dbReference type="OrthoDB" id="9809275at2"/>
<keyword evidence="3" id="KW-1185">Reference proteome</keyword>
<dbReference type="InterPro" id="IPR011009">
    <property type="entry name" value="Kinase-like_dom_sf"/>
</dbReference>
<dbReference type="Proteomes" id="UP000049455">
    <property type="component" value="Unassembled WGS sequence"/>
</dbReference>
<evidence type="ECO:0000259" key="1">
    <source>
        <dbReference type="Pfam" id="PF01636"/>
    </source>
</evidence>
<keyword evidence="2" id="KW-0418">Kinase</keyword>
<accession>A0A0M7B8W7</accession>
<gene>
    <name evidence="2" type="ORF">JSE7799_01538</name>
</gene>
<dbReference type="Gene3D" id="3.30.200.20">
    <property type="entry name" value="Phosphorylase Kinase, domain 1"/>
    <property type="match status" value="1"/>
</dbReference>
<feature type="domain" description="Aminoglycoside phosphotransferase" evidence="1">
    <location>
        <begin position="25"/>
        <end position="246"/>
    </location>
</feature>
<dbReference type="EMBL" id="CYPR01000096">
    <property type="protein sequence ID" value="CUH38821.1"/>
    <property type="molecule type" value="Genomic_DNA"/>
</dbReference>
<sequence>MTDRAIEIDQFLRAAGWQDAERIALAGDASLRRYIRLRRDTAPGRAIVMDAPPTTGEDVRPFLRIGDWLSARGFSTPTVFARDPERGLLLLEDLGDDLLARHSAAHPQDEPELYAAAAETLAALHHEAPPDLPRYPDQMAALAATVVDWYAPDARDRRDDIAAAMQSAIDAVLTGPEIFVHRDYHAENLLWLPRRDGPARIGILDFQDAMTGPAEYDLASLIDDPRRPVSDAARDAAIGAYCAATGVAAEPLRARLAVCSVQRSLRIIGRVFTRLALHSGRTSYLRFIPPTWTALQRELRHPALTDLRDLLDGLLPEPDGPWLAATEARAGTLAGRDHAAAPE</sequence>
<dbReference type="RefSeq" id="WP_083480363.1">
    <property type="nucleotide sequence ID" value="NZ_CYPR01000096.1"/>
</dbReference>
<dbReference type="Pfam" id="PF01636">
    <property type="entry name" value="APH"/>
    <property type="match status" value="1"/>
</dbReference>
<name>A0A0M7B8W7_9RHOB</name>
<protein>
    <submittedName>
        <fullName evidence="2">Putative phosphotransferase related to Ser/Thr protein kinases</fullName>
    </submittedName>
</protein>
<dbReference type="Gene3D" id="3.90.1200.10">
    <property type="match status" value="1"/>
</dbReference>
<dbReference type="SUPFAM" id="SSF56112">
    <property type="entry name" value="Protein kinase-like (PK-like)"/>
    <property type="match status" value="1"/>
</dbReference>
<dbReference type="STRING" id="313367.JSE7799_01538"/>
<dbReference type="AlphaFoldDB" id="A0A0M7B8W7"/>
<dbReference type="InterPro" id="IPR002575">
    <property type="entry name" value="Aminoglycoside_PTrfase"/>
</dbReference>
<organism evidence="2 3">
    <name type="scientific">Jannaschia seosinensis</name>
    <dbReference type="NCBI Taxonomy" id="313367"/>
    <lineage>
        <taxon>Bacteria</taxon>
        <taxon>Pseudomonadati</taxon>
        <taxon>Pseudomonadota</taxon>
        <taxon>Alphaproteobacteria</taxon>
        <taxon>Rhodobacterales</taxon>
        <taxon>Roseobacteraceae</taxon>
        <taxon>Jannaschia</taxon>
    </lineage>
</organism>
<reference evidence="2 3" key="1">
    <citation type="submission" date="2015-09" db="EMBL/GenBank/DDBJ databases">
        <authorList>
            <person name="Jackson K.R."/>
            <person name="Lunt B.L."/>
            <person name="Fisher J.N.B."/>
            <person name="Gardner A.V."/>
            <person name="Bailey M.E."/>
            <person name="Deus L.M."/>
            <person name="Earl A.S."/>
            <person name="Gibby P.D."/>
            <person name="Hartmann K.A."/>
            <person name="Liu J.E."/>
            <person name="Manci A.M."/>
            <person name="Nielsen D.A."/>
            <person name="Solomon M.B."/>
            <person name="Breakwell D.P."/>
            <person name="Burnett S.H."/>
            <person name="Grose J.H."/>
        </authorList>
    </citation>
    <scope>NUCLEOTIDE SEQUENCE [LARGE SCALE GENOMIC DNA]</scope>
    <source>
        <strain evidence="2 3">CECT 7799</strain>
    </source>
</reference>
<evidence type="ECO:0000313" key="3">
    <source>
        <dbReference type="Proteomes" id="UP000049455"/>
    </source>
</evidence>
<proteinExistence type="predicted"/>
<keyword evidence="2" id="KW-0808">Transferase</keyword>
<dbReference type="GO" id="GO:0016301">
    <property type="term" value="F:kinase activity"/>
    <property type="evidence" value="ECO:0007669"/>
    <property type="project" value="UniProtKB-KW"/>
</dbReference>